<evidence type="ECO:0000313" key="2">
    <source>
        <dbReference type="Proteomes" id="UP001447188"/>
    </source>
</evidence>
<accession>A0ABR3G406</accession>
<name>A0ABR3G406_9PEZI</name>
<dbReference type="EMBL" id="JBBBZM010000783">
    <property type="protein sequence ID" value="KAL0630341.1"/>
    <property type="molecule type" value="Genomic_DNA"/>
</dbReference>
<sequence>LLLFAALAASAWGQTTKPINGGQLVKSCDAVAAATSNNPGTQGGCASLATPAPNGQLAGGFTWQTLTTGSPASVSVTFVGSIDGTTWKTLDTSTATGGEIRSITGNPMRFVGCVPGTMSGGTNPTVTCQVTLTTASSGGGGSGGGGTGTVTSITAGTGLSGGTITGSGTIALLNALPNGETATTQAPGDATTKVATDAFVNAALLPTGTACTPLINVTSATYATSPLYCDASQFTAHAPDVGAQIADACIAAIAAGIGRVDASSFTGTQYADTNWVHACNPAATNMALEIDLNPDLIMVTSVPQFTPYSGFKLYSGVESNSSGAAGARITGCGPLSPGWDAVNLWCLVGAHHVAQFPNSTNQLTFNYHHGPFAAGTYAAVVNIG</sequence>
<gene>
    <name evidence="1" type="ORF">Q9L58_010812</name>
</gene>
<feature type="non-terminal residue" evidence="1">
    <location>
        <position position="384"/>
    </location>
</feature>
<proteinExistence type="predicted"/>
<dbReference type="Proteomes" id="UP001447188">
    <property type="component" value="Unassembled WGS sequence"/>
</dbReference>
<comment type="caution">
    <text evidence="1">The sequence shown here is derived from an EMBL/GenBank/DDBJ whole genome shotgun (WGS) entry which is preliminary data.</text>
</comment>
<reference evidence="1 2" key="1">
    <citation type="submission" date="2024-02" db="EMBL/GenBank/DDBJ databases">
        <title>Discinaceae phylogenomics.</title>
        <authorList>
            <person name="Dirks A.C."/>
            <person name="James T.Y."/>
        </authorList>
    </citation>
    <scope>NUCLEOTIDE SEQUENCE [LARGE SCALE GENOMIC DNA]</scope>
    <source>
        <strain evidence="1 2">ACD0624</strain>
    </source>
</reference>
<organism evidence="1 2">
    <name type="scientific">Discina gigas</name>
    <dbReference type="NCBI Taxonomy" id="1032678"/>
    <lineage>
        <taxon>Eukaryota</taxon>
        <taxon>Fungi</taxon>
        <taxon>Dikarya</taxon>
        <taxon>Ascomycota</taxon>
        <taxon>Pezizomycotina</taxon>
        <taxon>Pezizomycetes</taxon>
        <taxon>Pezizales</taxon>
        <taxon>Discinaceae</taxon>
        <taxon>Discina</taxon>
    </lineage>
</organism>
<evidence type="ECO:0000313" key="1">
    <source>
        <dbReference type="EMBL" id="KAL0630341.1"/>
    </source>
</evidence>
<protein>
    <submittedName>
        <fullName evidence="1">Uncharacterized protein</fullName>
    </submittedName>
</protein>
<keyword evidence="2" id="KW-1185">Reference proteome</keyword>
<feature type="non-terminal residue" evidence="1">
    <location>
        <position position="1"/>
    </location>
</feature>